<keyword evidence="6 13" id="KW-0808">Transferase</keyword>
<dbReference type="PANTHER" id="PTHR17490">
    <property type="entry name" value="SUA5"/>
    <property type="match status" value="1"/>
</dbReference>
<comment type="similarity">
    <text evidence="2 13">Belongs to the SUA5 family.</text>
</comment>
<evidence type="ECO:0000256" key="10">
    <source>
        <dbReference type="ARBA" id="ARBA00022840"/>
    </source>
</evidence>
<feature type="binding site" evidence="14">
    <location>
        <position position="182"/>
    </location>
    <ligand>
        <name>L-threonine</name>
        <dbReference type="ChEBI" id="CHEBI:57926"/>
    </ligand>
</feature>
<feature type="binding site" evidence="14">
    <location>
        <position position="118"/>
    </location>
    <ligand>
        <name>ATP</name>
        <dbReference type="ChEBI" id="CHEBI:30616"/>
    </ligand>
</feature>
<name>A0A5C1A423_9BACT</name>
<feature type="binding site" evidence="14">
    <location>
        <position position="231"/>
    </location>
    <ligand>
        <name>ATP</name>
        <dbReference type="ChEBI" id="CHEBI:30616"/>
    </ligand>
</feature>
<dbReference type="FunFam" id="3.90.870.10:FF:000009">
    <property type="entry name" value="Threonylcarbamoyl-AMP synthase, putative"/>
    <property type="match status" value="1"/>
</dbReference>
<dbReference type="GO" id="GO:0003725">
    <property type="term" value="F:double-stranded RNA binding"/>
    <property type="evidence" value="ECO:0007669"/>
    <property type="project" value="UniProtKB-UniRule"/>
</dbReference>
<dbReference type="GO" id="GO:0005524">
    <property type="term" value="F:ATP binding"/>
    <property type="evidence" value="ECO:0007669"/>
    <property type="project" value="UniProtKB-UniRule"/>
</dbReference>
<dbReference type="InterPro" id="IPR017945">
    <property type="entry name" value="DHBP_synth_RibB-like_a/b_dom"/>
</dbReference>
<organism evidence="16 17">
    <name type="scientific">Limnoglobus roseus</name>
    <dbReference type="NCBI Taxonomy" id="2598579"/>
    <lineage>
        <taxon>Bacteria</taxon>
        <taxon>Pseudomonadati</taxon>
        <taxon>Planctomycetota</taxon>
        <taxon>Planctomycetia</taxon>
        <taxon>Gemmatales</taxon>
        <taxon>Gemmataceae</taxon>
        <taxon>Limnoglobus</taxon>
    </lineage>
</organism>
<evidence type="ECO:0000256" key="6">
    <source>
        <dbReference type="ARBA" id="ARBA00022679"/>
    </source>
</evidence>
<dbReference type="Pfam" id="PF01300">
    <property type="entry name" value="Sua5_yciO_yrdC"/>
    <property type="match status" value="1"/>
</dbReference>
<feature type="binding site" evidence="14">
    <location>
        <position position="144"/>
    </location>
    <ligand>
        <name>ATP</name>
        <dbReference type="ChEBI" id="CHEBI:30616"/>
    </ligand>
</feature>
<gene>
    <name evidence="16" type="ORF">PX52LOC_00214</name>
</gene>
<evidence type="ECO:0000256" key="14">
    <source>
        <dbReference type="PIRSR" id="PIRSR004930-1"/>
    </source>
</evidence>
<proteinExistence type="inferred from homology"/>
<evidence type="ECO:0000256" key="4">
    <source>
        <dbReference type="ARBA" id="ARBA00015492"/>
    </source>
</evidence>
<keyword evidence="9 13" id="KW-0547">Nucleotide-binding</keyword>
<dbReference type="GO" id="GO:0008033">
    <property type="term" value="P:tRNA processing"/>
    <property type="evidence" value="ECO:0007669"/>
    <property type="project" value="UniProtKB-KW"/>
</dbReference>
<dbReference type="Pfam" id="PF03481">
    <property type="entry name" value="Sua5_C"/>
    <property type="match status" value="1"/>
</dbReference>
<evidence type="ECO:0000256" key="1">
    <source>
        <dbReference type="ARBA" id="ARBA00004496"/>
    </source>
</evidence>
<dbReference type="AlphaFoldDB" id="A0A5C1A423"/>
<evidence type="ECO:0000256" key="2">
    <source>
        <dbReference type="ARBA" id="ARBA00007663"/>
    </source>
</evidence>
<evidence type="ECO:0000259" key="15">
    <source>
        <dbReference type="PROSITE" id="PS51163"/>
    </source>
</evidence>
<dbReference type="InterPro" id="IPR005145">
    <property type="entry name" value="Sua5_C"/>
</dbReference>
<reference evidence="17" key="1">
    <citation type="submission" date="2019-08" db="EMBL/GenBank/DDBJ databases">
        <title>Limnoglobus roseus gen. nov., sp. nov., a novel freshwater planctomycete with a giant genome from the family Gemmataceae.</title>
        <authorList>
            <person name="Kulichevskaya I.S."/>
            <person name="Naumoff D.G."/>
            <person name="Miroshnikov K."/>
            <person name="Ivanova A."/>
            <person name="Philippov D.A."/>
            <person name="Hakobyan A."/>
            <person name="Rijpstra I.C."/>
            <person name="Sinninghe Damste J.S."/>
            <person name="Liesack W."/>
            <person name="Dedysh S.N."/>
        </authorList>
    </citation>
    <scope>NUCLEOTIDE SEQUENCE [LARGE SCALE GENOMIC DNA]</scope>
    <source>
        <strain evidence="17">PX52</strain>
    </source>
</reference>
<comment type="function">
    <text evidence="13">Required for the formation of a threonylcarbamoyl group on adenosine at position 37 (t(6)A37) in tRNAs that read codons beginning with adenine.</text>
</comment>
<evidence type="ECO:0000256" key="13">
    <source>
        <dbReference type="PIRNR" id="PIRNR004930"/>
    </source>
</evidence>
<feature type="binding site" evidence="14">
    <location>
        <position position="63"/>
    </location>
    <ligand>
        <name>ATP</name>
        <dbReference type="ChEBI" id="CHEBI:30616"/>
    </ligand>
</feature>
<keyword evidence="8 13" id="KW-0548">Nucleotidyltransferase</keyword>
<keyword evidence="7 13" id="KW-0819">tRNA processing</keyword>
<dbReference type="InterPro" id="IPR006070">
    <property type="entry name" value="Sua5-like_dom"/>
</dbReference>
<dbReference type="PIRSF" id="PIRSF004930">
    <property type="entry name" value="Tln_factor_SUA5"/>
    <property type="match status" value="1"/>
</dbReference>
<feature type="binding site" evidence="14">
    <location>
        <position position="59"/>
    </location>
    <ligand>
        <name>ATP</name>
        <dbReference type="ChEBI" id="CHEBI:30616"/>
    </ligand>
</feature>
<accession>A0A5C1A423</accession>
<feature type="binding site" evidence="14">
    <location>
        <position position="36"/>
    </location>
    <ligand>
        <name>L-threonine</name>
        <dbReference type="ChEBI" id="CHEBI:57926"/>
    </ligand>
</feature>
<dbReference type="GO" id="GO:0006450">
    <property type="term" value="P:regulation of translational fidelity"/>
    <property type="evidence" value="ECO:0007669"/>
    <property type="project" value="TreeGrafter"/>
</dbReference>
<evidence type="ECO:0000313" key="17">
    <source>
        <dbReference type="Proteomes" id="UP000324974"/>
    </source>
</evidence>
<dbReference type="KEGG" id="lrs:PX52LOC_00214"/>
<evidence type="ECO:0000256" key="11">
    <source>
        <dbReference type="ARBA" id="ARBA00029774"/>
    </source>
</evidence>
<dbReference type="InterPro" id="IPR038385">
    <property type="entry name" value="Sua5/YwlC_C"/>
</dbReference>
<evidence type="ECO:0000313" key="16">
    <source>
        <dbReference type="EMBL" id="QEL13360.1"/>
    </source>
</evidence>
<dbReference type="GO" id="GO:0061710">
    <property type="term" value="F:L-threonylcarbamoyladenylate synthase"/>
    <property type="evidence" value="ECO:0007669"/>
    <property type="project" value="UniProtKB-EC"/>
</dbReference>
<dbReference type="InterPro" id="IPR050156">
    <property type="entry name" value="TC-AMP_synthase_SUA5"/>
</dbReference>
<feature type="binding site" evidence="14">
    <location>
        <position position="142"/>
    </location>
    <ligand>
        <name>L-threonine</name>
        <dbReference type="ChEBI" id="CHEBI:57926"/>
    </ligand>
</feature>
<dbReference type="EC" id="2.7.7.87" evidence="3 13"/>
<feature type="binding site" evidence="14">
    <location>
        <position position="122"/>
    </location>
    <ligand>
        <name>L-threonine</name>
        <dbReference type="ChEBI" id="CHEBI:57926"/>
    </ligand>
</feature>
<dbReference type="SUPFAM" id="SSF55821">
    <property type="entry name" value="YrdC/RibB"/>
    <property type="match status" value="1"/>
</dbReference>
<dbReference type="PROSITE" id="PS51163">
    <property type="entry name" value="YRDC"/>
    <property type="match status" value="1"/>
</dbReference>
<dbReference type="Gene3D" id="3.90.870.10">
    <property type="entry name" value="DHBP synthase"/>
    <property type="match status" value="1"/>
</dbReference>
<keyword evidence="17" id="KW-1185">Reference proteome</keyword>
<dbReference type="GO" id="GO:0005737">
    <property type="term" value="C:cytoplasm"/>
    <property type="evidence" value="ECO:0007669"/>
    <property type="project" value="UniProtKB-SubCell"/>
</dbReference>
<feature type="binding site" evidence="14">
    <location>
        <position position="152"/>
    </location>
    <ligand>
        <name>ATP</name>
        <dbReference type="ChEBI" id="CHEBI:30616"/>
    </ligand>
</feature>
<dbReference type="InterPro" id="IPR010923">
    <property type="entry name" value="T(6)A37_SUA5"/>
</dbReference>
<evidence type="ECO:0000256" key="3">
    <source>
        <dbReference type="ARBA" id="ARBA00012584"/>
    </source>
</evidence>
<dbReference type="NCBIfam" id="TIGR00057">
    <property type="entry name" value="L-threonylcarbamoyladenylate synthase"/>
    <property type="match status" value="1"/>
</dbReference>
<dbReference type="GO" id="GO:0000049">
    <property type="term" value="F:tRNA binding"/>
    <property type="evidence" value="ECO:0007669"/>
    <property type="project" value="TreeGrafter"/>
</dbReference>
<dbReference type="Proteomes" id="UP000324974">
    <property type="component" value="Chromosome"/>
</dbReference>
<dbReference type="Gene3D" id="3.40.50.11030">
    <property type="entry name" value="Threonylcarbamoyl-AMP synthase, C-terminal domain"/>
    <property type="match status" value="1"/>
</dbReference>
<comment type="subcellular location">
    <subcellularLocation>
        <location evidence="1 13">Cytoplasm</location>
    </subcellularLocation>
</comment>
<evidence type="ECO:0000256" key="8">
    <source>
        <dbReference type="ARBA" id="ARBA00022695"/>
    </source>
</evidence>
<keyword evidence="10 13" id="KW-0067">ATP-binding</keyword>
<feature type="domain" description="YrdC-like" evidence="15">
    <location>
        <begin position="14"/>
        <end position="199"/>
    </location>
</feature>
<evidence type="ECO:0000256" key="9">
    <source>
        <dbReference type="ARBA" id="ARBA00022741"/>
    </source>
</evidence>
<evidence type="ECO:0000256" key="12">
    <source>
        <dbReference type="ARBA" id="ARBA00048366"/>
    </source>
</evidence>
<feature type="binding site" evidence="14">
    <location>
        <position position="68"/>
    </location>
    <ligand>
        <name>L-threonine</name>
        <dbReference type="ChEBI" id="CHEBI:57926"/>
    </ligand>
</feature>
<dbReference type="PANTHER" id="PTHR17490:SF16">
    <property type="entry name" value="THREONYLCARBAMOYL-AMP SYNTHASE"/>
    <property type="match status" value="1"/>
</dbReference>
<sequence>MTRIWSVDPLNPDPAVIADAAAVLRTGGLVAFPTETVYGLGANALDEAAVQGIFAAKGRPATNPVIVHVADPEQVSRVAADWPEVAAKLAAAFWPGPLTLVLPKRPDVPAVVTAGGPTVAVRCPNHAVARALIRAADVPVAAPSANRSTELSPTRADHVAKSLNGRIDAILDGGPCPGGIESTVVDVTAGVRILRPGLISAPMLEAVVGPLTEGASEAGIAKSPGQMAKHYSPRTPVVLTDGEPGDVSGRVYRWKLGSDPLQAAADLYATLHELDDGRFDRIVIELPPDTPEWAGVRDRLRRAAAAG</sequence>
<feature type="binding site" evidence="14">
    <location>
        <position position="195"/>
    </location>
    <ligand>
        <name>ATP</name>
        <dbReference type="ChEBI" id="CHEBI:30616"/>
    </ligand>
</feature>
<keyword evidence="5 13" id="KW-0963">Cytoplasm</keyword>
<protein>
    <recommendedName>
        <fullName evidence="4 13">Threonylcarbamoyl-AMP synthase</fullName>
        <shortName evidence="13">TC-AMP synthase</shortName>
        <ecNumber evidence="3 13">2.7.7.87</ecNumber>
    </recommendedName>
    <alternativeName>
        <fullName evidence="11 13">L-threonylcarbamoyladenylate synthase</fullName>
    </alternativeName>
</protein>
<dbReference type="RefSeq" id="WP_246173625.1">
    <property type="nucleotide sequence ID" value="NZ_CP042425.1"/>
</dbReference>
<evidence type="ECO:0000256" key="5">
    <source>
        <dbReference type="ARBA" id="ARBA00022490"/>
    </source>
</evidence>
<dbReference type="EMBL" id="CP042425">
    <property type="protein sequence ID" value="QEL13360.1"/>
    <property type="molecule type" value="Genomic_DNA"/>
</dbReference>
<evidence type="ECO:0000256" key="7">
    <source>
        <dbReference type="ARBA" id="ARBA00022694"/>
    </source>
</evidence>
<comment type="catalytic activity">
    <reaction evidence="12 13">
        <text>L-threonine + hydrogencarbonate + ATP = L-threonylcarbamoyladenylate + diphosphate + H2O</text>
        <dbReference type="Rhea" id="RHEA:36407"/>
        <dbReference type="ChEBI" id="CHEBI:15377"/>
        <dbReference type="ChEBI" id="CHEBI:17544"/>
        <dbReference type="ChEBI" id="CHEBI:30616"/>
        <dbReference type="ChEBI" id="CHEBI:33019"/>
        <dbReference type="ChEBI" id="CHEBI:57926"/>
        <dbReference type="ChEBI" id="CHEBI:73682"/>
        <dbReference type="EC" id="2.7.7.87"/>
    </reaction>
</comment>